<dbReference type="OMA" id="TCAVCYL"/>
<accession>M1V716</accession>
<proteinExistence type="predicted"/>
<dbReference type="GeneID" id="16997404"/>
<evidence type="ECO:0000256" key="1">
    <source>
        <dbReference type="SAM" id="MobiDB-lite"/>
    </source>
</evidence>
<dbReference type="AlphaFoldDB" id="M1V716"/>
<evidence type="ECO:0000313" key="3">
    <source>
        <dbReference type="Proteomes" id="UP000007014"/>
    </source>
</evidence>
<keyword evidence="3" id="KW-1185">Reference proteome</keyword>
<dbReference type="Gramene" id="CMS054CT">
    <property type="protein sequence ID" value="CMS054CT"/>
    <property type="gene ID" value="CMS054C"/>
</dbReference>
<feature type="compositionally biased region" description="Pro residues" evidence="1">
    <location>
        <begin position="152"/>
        <end position="163"/>
    </location>
</feature>
<dbReference type="KEGG" id="cme:CYME_CMS054C"/>
<dbReference type="HOGENOM" id="CLU_746722_0_0_1"/>
<feature type="region of interest" description="Disordered" evidence="1">
    <location>
        <begin position="348"/>
        <end position="371"/>
    </location>
</feature>
<protein>
    <submittedName>
        <fullName evidence="2">Uncharacterized protein</fullName>
    </submittedName>
</protein>
<name>M1V716_CYAM1</name>
<feature type="region of interest" description="Disordered" evidence="1">
    <location>
        <begin position="76"/>
        <end position="305"/>
    </location>
</feature>
<feature type="compositionally biased region" description="Basic and acidic residues" evidence="1">
    <location>
        <begin position="94"/>
        <end position="111"/>
    </location>
</feature>
<organism evidence="2 3">
    <name type="scientific">Cyanidioschyzon merolae (strain NIES-3377 / 10D)</name>
    <name type="common">Unicellular red alga</name>
    <dbReference type="NCBI Taxonomy" id="280699"/>
    <lineage>
        <taxon>Eukaryota</taxon>
        <taxon>Rhodophyta</taxon>
        <taxon>Bangiophyceae</taxon>
        <taxon>Cyanidiales</taxon>
        <taxon>Cyanidiaceae</taxon>
        <taxon>Cyanidioschyzon</taxon>
    </lineage>
</organism>
<evidence type="ECO:0000313" key="2">
    <source>
        <dbReference type="EMBL" id="BAM82700.1"/>
    </source>
</evidence>
<dbReference type="RefSeq" id="XP_005538736.1">
    <property type="nucleotide sequence ID" value="XM_005538679.1"/>
</dbReference>
<feature type="compositionally biased region" description="Polar residues" evidence="1">
    <location>
        <begin position="348"/>
        <end position="363"/>
    </location>
</feature>
<reference evidence="2 3" key="2">
    <citation type="journal article" date="2007" name="BMC Biol.">
        <title>A 100%-complete sequence reveals unusually simple genomic features in the hot-spring red alga Cyanidioschyzon merolae.</title>
        <authorList>
            <person name="Nozaki H."/>
            <person name="Takano H."/>
            <person name="Misumi O."/>
            <person name="Terasawa K."/>
            <person name="Matsuzaki M."/>
            <person name="Maruyama S."/>
            <person name="Nishida K."/>
            <person name="Yagisawa F."/>
            <person name="Yoshida Y."/>
            <person name="Fujiwara T."/>
            <person name="Takio S."/>
            <person name="Tamura K."/>
            <person name="Chung S.J."/>
            <person name="Nakamura S."/>
            <person name="Kuroiwa H."/>
            <person name="Tanaka K."/>
            <person name="Sato N."/>
            <person name="Kuroiwa T."/>
        </authorList>
    </citation>
    <scope>NUCLEOTIDE SEQUENCE [LARGE SCALE GENOMIC DNA]</scope>
    <source>
        <strain evidence="2 3">10D</strain>
    </source>
</reference>
<feature type="compositionally biased region" description="Polar residues" evidence="1">
    <location>
        <begin position="293"/>
        <end position="304"/>
    </location>
</feature>
<gene>
    <name evidence="2" type="ORF">CYME_CMS054C</name>
</gene>
<dbReference type="EMBL" id="AP006501">
    <property type="protein sequence ID" value="BAM82700.1"/>
    <property type="molecule type" value="Genomic_DNA"/>
</dbReference>
<reference evidence="2 3" key="1">
    <citation type="journal article" date="2004" name="Nature">
        <title>Genome sequence of the ultrasmall unicellular red alga Cyanidioschyzon merolae 10D.</title>
        <authorList>
            <person name="Matsuzaki M."/>
            <person name="Misumi O."/>
            <person name="Shin-i T."/>
            <person name="Maruyama S."/>
            <person name="Takahara M."/>
            <person name="Miyagishima S."/>
            <person name="Mori T."/>
            <person name="Nishida K."/>
            <person name="Yagisawa F."/>
            <person name="Nishida K."/>
            <person name="Yoshida Y."/>
            <person name="Nishimura Y."/>
            <person name="Nakao S."/>
            <person name="Kobayashi T."/>
            <person name="Momoyama Y."/>
            <person name="Higashiyama T."/>
            <person name="Minoda A."/>
            <person name="Sano M."/>
            <person name="Nomoto H."/>
            <person name="Oishi K."/>
            <person name="Hayashi H."/>
            <person name="Ohta F."/>
            <person name="Nishizaka S."/>
            <person name="Haga S."/>
            <person name="Miura S."/>
            <person name="Morishita T."/>
            <person name="Kabeya Y."/>
            <person name="Terasawa K."/>
            <person name="Suzuki Y."/>
            <person name="Ishii Y."/>
            <person name="Asakawa S."/>
            <person name="Takano H."/>
            <person name="Ohta N."/>
            <person name="Kuroiwa H."/>
            <person name="Tanaka K."/>
            <person name="Shimizu N."/>
            <person name="Sugano S."/>
            <person name="Sato N."/>
            <person name="Nozaki H."/>
            <person name="Ogasawara N."/>
            <person name="Kohara Y."/>
            <person name="Kuroiwa T."/>
        </authorList>
    </citation>
    <scope>NUCLEOTIDE SEQUENCE [LARGE SCALE GENOMIC DNA]</scope>
    <source>
        <strain evidence="2 3">10D</strain>
    </source>
</reference>
<dbReference type="Proteomes" id="UP000007014">
    <property type="component" value="Chromosome 19"/>
</dbReference>
<sequence>MVLFHCFQVDQGASTMGAHRDCAFVSVFGALRNESRCSAFNCSGTCRTRRWRHHCAQRTAISPCWMRLDFEEDHAEDADIGPPERRRAFRPRPKQRDPKSTRDLKHPRVPERPSASVTPLPSESSTTSKSEKRKPRTRAALKTPPESKPTSPAVPLPHEPAPAPTQRRSSDTQGRHPQGHWSQGTGPPPSDPHPSSIAPSNGLETARRESSASAPGLGRDATAGSRRGSVPGAKPTADKRPDASSSGPGSRSAVGRRTPDQSMAPQELKKLANTSRMTSRGAYRHRYRGNQIPRYSSEPQTLSPRMQELLQRLNFDESRFQEAEIIDDSEGFGAVSYTSCYTRVITETQNETSNASAAPNTDSAPKKNRNK</sequence>